<evidence type="ECO:0000313" key="1">
    <source>
        <dbReference type="EMBL" id="KAJ5361093.1"/>
    </source>
</evidence>
<comment type="caution">
    <text evidence="1">The sequence shown here is derived from an EMBL/GenBank/DDBJ whole genome shotgun (WGS) entry which is preliminary data.</text>
</comment>
<organism evidence="1 2">
    <name type="scientific">Penicillium brevicompactum</name>
    <dbReference type="NCBI Taxonomy" id="5074"/>
    <lineage>
        <taxon>Eukaryota</taxon>
        <taxon>Fungi</taxon>
        <taxon>Dikarya</taxon>
        <taxon>Ascomycota</taxon>
        <taxon>Pezizomycotina</taxon>
        <taxon>Eurotiomycetes</taxon>
        <taxon>Eurotiomycetidae</taxon>
        <taxon>Eurotiales</taxon>
        <taxon>Aspergillaceae</taxon>
        <taxon>Penicillium</taxon>
    </lineage>
</organism>
<proteinExistence type="predicted"/>
<keyword evidence="2" id="KW-1185">Reference proteome</keyword>
<protein>
    <submittedName>
        <fullName evidence="1">Uncharacterized protein</fullName>
    </submittedName>
</protein>
<sequence length="109" mass="12678">MYPISTLRAVETNPSPSFSAHSHDETVTWYRTDDNKDTLNLWGKKPPNNTTFDLPFKSTTKKVYHNVHPATRLHPASPWGRDVSTLTYHGYREQNLYKAVSRQLFKMIQ</sequence>
<dbReference type="Proteomes" id="UP001148299">
    <property type="component" value="Unassembled WGS sequence"/>
</dbReference>
<name>A0A9W9RNX1_PENBR</name>
<dbReference type="EMBL" id="JAPZBR010000002">
    <property type="protein sequence ID" value="KAJ5361093.1"/>
    <property type="molecule type" value="Genomic_DNA"/>
</dbReference>
<gene>
    <name evidence="1" type="ORF">N7541_001937</name>
</gene>
<accession>A0A9W9RNX1</accession>
<evidence type="ECO:0000313" key="2">
    <source>
        <dbReference type="Proteomes" id="UP001148299"/>
    </source>
</evidence>
<dbReference type="AlphaFoldDB" id="A0A9W9RNX1"/>
<reference evidence="1" key="1">
    <citation type="submission" date="2022-12" db="EMBL/GenBank/DDBJ databases">
        <authorList>
            <person name="Petersen C."/>
        </authorList>
    </citation>
    <scope>NUCLEOTIDE SEQUENCE</scope>
    <source>
        <strain evidence="1">IBT 35675</strain>
    </source>
</reference>
<reference evidence="1" key="2">
    <citation type="journal article" date="2023" name="IMA Fungus">
        <title>Comparative genomic study of the Penicillium genus elucidates a diverse pangenome and 15 lateral gene transfer events.</title>
        <authorList>
            <person name="Petersen C."/>
            <person name="Sorensen T."/>
            <person name="Nielsen M.R."/>
            <person name="Sondergaard T.E."/>
            <person name="Sorensen J.L."/>
            <person name="Fitzpatrick D.A."/>
            <person name="Frisvad J.C."/>
            <person name="Nielsen K.L."/>
        </authorList>
    </citation>
    <scope>NUCLEOTIDE SEQUENCE</scope>
    <source>
        <strain evidence="1">IBT 35675</strain>
    </source>
</reference>